<dbReference type="OrthoDB" id="3039123at2759"/>
<evidence type="ECO:0000256" key="6">
    <source>
        <dbReference type="ARBA" id="ARBA00022801"/>
    </source>
</evidence>
<evidence type="ECO:0000256" key="1">
    <source>
        <dbReference type="ARBA" id="ARBA00006249"/>
    </source>
</evidence>
<evidence type="ECO:0000256" key="10">
    <source>
        <dbReference type="RuleBase" id="RU361238"/>
    </source>
</evidence>
<evidence type="ECO:0000256" key="9">
    <source>
        <dbReference type="ARBA" id="ARBA00034075"/>
    </source>
</evidence>
<comment type="similarity">
    <text evidence="1 10">Belongs to the tannase family.</text>
</comment>
<dbReference type="EC" id="3.1.1.-" evidence="10"/>
<evidence type="ECO:0000313" key="12">
    <source>
        <dbReference type="Proteomes" id="UP000016922"/>
    </source>
</evidence>
<dbReference type="PANTHER" id="PTHR33938">
    <property type="entry name" value="FERULOYL ESTERASE B-RELATED"/>
    <property type="match status" value="1"/>
</dbReference>
<dbReference type="KEGG" id="glz:GLAREA_08472"/>
<keyword evidence="4" id="KW-0479">Metal-binding</keyword>
<keyword evidence="12" id="KW-1185">Reference proteome</keyword>
<evidence type="ECO:0000256" key="4">
    <source>
        <dbReference type="ARBA" id="ARBA00022723"/>
    </source>
</evidence>
<keyword evidence="2" id="KW-0719">Serine esterase</keyword>
<dbReference type="PANTHER" id="PTHR33938:SF15">
    <property type="entry name" value="FERULOYL ESTERASE B-RELATED"/>
    <property type="match status" value="1"/>
</dbReference>
<dbReference type="GO" id="GO:0046872">
    <property type="term" value="F:metal ion binding"/>
    <property type="evidence" value="ECO:0007669"/>
    <property type="project" value="UniProtKB-KW"/>
</dbReference>
<evidence type="ECO:0000256" key="8">
    <source>
        <dbReference type="ARBA" id="ARBA00023157"/>
    </source>
</evidence>
<keyword evidence="3" id="KW-0858">Xylan degradation</keyword>
<dbReference type="OMA" id="DHWFKYA"/>
<evidence type="ECO:0000256" key="7">
    <source>
        <dbReference type="ARBA" id="ARBA00022837"/>
    </source>
</evidence>
<keyword evidence="3" id="KW-0119">Carbohydrate metabolism</keyword>
<dbReference type="EMBL" id="KE145373">
    <property type="protein sequence ID" value="EPE24619.1"/>
    <property type="molecule type" value="Genomic_DNA"/>
</dbReference>
<dbReference type="SUPFAM" id="SSF53474">
    <property type="entry name" value="alpha/beta-Hydrolases"/>
    <property type="match status" value="1"/>
</dbReference>
<dbReference type="RefSeq" id="XP_008088707.1">
    <property type="nucleotide sequence ID" value="XM_008090516.1"/>
</dbReference>
<protein>
    <recommendedName>
        <fullName evidence="10">Carboxylic ester hydrolase</fullName>
        <ecNumber evidence="10">3.1.1.-</ecNumber>
    </recommendedName>
</protein>
<evidence type="ECO:0000313" key="11">
    <source>
        <dbReference type="EMBL" id="EPE24619.1"/>
    </source>
</evidence>
<keyword evidence="5" id="KW-0732">Signal</keyword>
<dbReference type="HOGENOM" id="CLU_014819_1_0_1"/>
<dbReference type="eggNOG" id="ENOG502QPXZ">
    <property type="taxonomic scope" value="Eukaryota"/>
</dbReference>
<dbReference type="GO" id="GO:0030600">
    <property type="term" value="F:feruloyl esterase activity"/>
    <property type="evidence" value="ECO:0007669"/>
    <property type="project" value="UniProtKB-EC"/>
</dbReference>
<gene>
    <name evidence="11" type="ORF">GLAREA_08472</name>
</gene>
<dbReference type="InterPro" id="IPR011118">
    <property type="entry name" value="Tannase/feruloyl_esterase"/>
</dbReference>
<dbReference type="GO" id="GO:0045493">
    <property type="term" value="P:xylan catabolic process"/>
    <property type="evidence" value="ECO:0007669"/>
    <property type="project" value="UniProtKB-KW"/>
</dbReference>
<organism evidence="11 12">
    <name type="scientific">Glarea lozoyensis (strain ATCC 20868 / MF5171)</name>
    <dbReference type="NCBI Taxonomy" id="1116229"/>
    <lineage>
        <taxon>Eukaryota</taxon>
        <taxon>Fungi</taxon>
        <taxon>Dikarya</taxon>
        <taxon>Ascomycota</taxon>
        <taxon>Pezizomycotina</taxon>
        <taxon>Leotiomycetes</taxon>
        <taxon>Helotiales</taxon>
        <taxon>Helotiaceae</taxon>
        <taxon>Glarea</taxon>
    </lineage>
</organism>
<dbReference type="Pfam" id="PF07519">
    <property type="entry name" value="Tannase"/>
    <property type="match status" value="1"/>
</dbReference>
<evidence type="ECO:0000256" key="5">
    <source>
        <dbReference type="ARBA" id="ARBA00022729"/>
    </source>
</evidence>
<evidence type="ECO:0000256" key="2">
    <source>
        <dbReference type="ARBA" id="ARBA00022487"/>
    </source>
</evidence>
<name>S3CH45_GLAL2</name>
<proteinExistence type="inferred from homology"/>
<dbReference type="InterPro" id="IPR029058">
    <property type="entry name" value="AB_hydrolase_fold"/>
</dbReference>
<accession>S3CH45</accession>
<keyword evidence="7" id="KW-0106">Calcium</keyword>
<keyword evidence="3" id="KW-0624">Polysaccharide degradation</keyword>
<sequence>MKGSTYIPYLTTFLPICSANPFLQVANTNGTAGAAACEAIGKSLAIENVTVNFAQYVTAGTTLNFTQQYNLQTCGDASALIERDMCRIASTVRTSERSELTLETWLPTNWTGRFLSTGNGGVSGCIQYRDLKYTLGLGFATVGANNGHNGTSGLAFYNNTEVVHDFADRSIHLGVVIGKQITAQYYGSPHTKSYYLGCSTGGRQGFKSVQTYPEDFDGVVAGATAFAFTNLTSWSATFYKIFGANASAPTYIPAGKLWTVIHNEVLRQCDGLDGVVDGILEDPSLCQFRPEALICGSKANGTDCLSSAQAGAVREALSDYYGVDGSLIYPGMQPGSEIFASRVLYAAGPFPYSVDWFRYVVYNDPTWSADTFSRQDAANAAQQNPYDIQTWNGDLSAFASRGGKVLHYHGLMDGIISSANSARYYNHVSRTMGLRSDELDKFYRFFRVSGMGHCSGGDGAHAIGNQISEAQGLEKEDNVLARMVAWVEGGDGEAPEFVRGTRWVNDTKALGVDYTRKHCKYPLRNTCVDPANSKKEEAWKCV</sequence>
<comment type="catalytic activity">
    <reaction evidence="9">
        <text>feruloyl-polysaccharide + H2O = ferulate + polysaccharide.</text>
        <dbReference type="EC" id="3.1.1.73"/>
    </reaction>
</comment>
<dbReference type="GeneID" id="19467520"/>
<reference evidence="11 12" key="1">
    <citation type="journal article" date="2013" name="BMC Genomics">
        <title>Genomics-driven discovery of the pneumocandin biosynthetic gene cluster in the fungus Glarea lozoyensis.</title>
        <authorList>
            <person name="Chen L."/>
            <person name="Yue Q."/>
            <person name="Zhang X."/>
            <person name="Xiang M."/>
            <person name="Wang C."/>
            <person name="Li S."/>
            <person name="Che Y."/>
            <person name="Ortiz-Lopez F.J."/>
            <person name="Bills G.F."/>
            <person name="Liu X."/>
            <person name="An Z."/>
        </authorList>
    </citation>
    <scope>NUCLEOTIDE SEQUENCE [LARGE SCALE GENOMIC DNA]</scope>
    <source>
        <strain evidence="12">ATCC 20868 / MF5171</strain>
    </source>
</reference>
<dbReference type="Proteomes" id="UP000016922">
    <property type="component" value="Unassembled WGS sequence"/>
</dbReference>
<evidence type="ECO:0000256" key="3">
    <source>
        <dbReference type="ARBA" id="ARBA00022651"/>
    </source>
</evidence>
<keyword evidence="6 10" id="KW-0378">Hydrolase</keyword>
<dbReference type="AlphaFoldDB" id="S3CH45"/>
<keyword evidence="8" id="KW-1015">Disulfide bond</keyword>